<evidence type="ECO:0000313" key="3">
    <source>
        <dbReference type="Proteomes" id="UP000651085"/>
    </source>
</evidence>
<dbReference type="RefSeq" id="WP_262436059.1">
    <property type="nucleotide sequence ID" value="NZ_JACRTF010000001.1"/>
</dbReference>
<dbReference type="Pfam" id="PF17145">
    <property type="entry name" value="DUF5119"/>
    <property type="match status" value="1"/>
</dbReference>
<sequence length="336" mass="37659">MIMFVLAVFAFSSCKHKELCYHHPHTATIRLGFDWRDAPDAAPDGMCVFFYPEEGEDAPVRRFDFAGKTGGEIEIRVGRYRVFCYNNDTEVVLLRGTEGFGTHEAFTREGDLFESVYGSSAGNTVPRAEDAEDERVVISPDMLWGCTATEVEISENGTSYVCIPESGKEEWTGRRPVHDEQAMTLYPHELTCTYTYEIRHVKGLEHVSQMCGSLSGMASSLLFCDESLGRECVTIPFEAHAGDESTIVGRFFTFGHHEENAAPHRMLLYVWMDDGSKYCYGTESGRFNVTDQVHSASDGKHVHIIIDGLDLPQPIGGDNIDPSVDDWQEVNEDIHM</sequence>
<dbReference type="AlphaFoldDB" id="A0A926IR71"/>
<evidence type="ECO:0000313" key="1">
    <source>
        <dbReference type="EMBL" id="MBC8594986.1"/>
    </source>
</evidence>
<evidence type="ECO:0000313" key="2">
    <source>
        <dbReference type="EMBL" id="MBC8595109.1"/>
    </source>
</evidence>
<dbReference type="InterPro" id="IPR033410">
    <property type="entry name" value="DUF5119"/>
</dbReference>
<dbReference type="Proteomes" id="UP000651085">
    <property type="component" value="Unassembled WGS sequence"/>
</dbReference>
<keyword evidence="3" id="KW-1185">Reference proteome</keyword>
<proteinExistence type="predicted"/>
<reference evidence="2" key="1">
    <citation type="submission" date="2020-08" db="EMBL/GenBank/DDBJ databases">
        <title>Genome public.</title>
        <authorList>
            <person name="Liu C."/>
            <person name="Sun Q."/>
        </authorList>
    </citation>
    <scope>NUCLEOTIDE SEQUENCE</scope>
    <source>
        <strain evidence="2">N12</strain>
    </source>
</reference>
<protein>
    <submittedName>
        <fullName evidence="2">DUF5119 domain-containing protein</fullName>
    </submittedName>
</protein>
<accession>A0A926IR71</accession>
<comment type="caution">
    <text evidence="2">The sequence shown here is derived from an EMBL/GenBank/DDBJ whole genome shotgun (WGS) entry which is preliminary data.</text>
</comment>
<dbReference type="EMBL" id="JACRTF010000001">
    <property type="protein sequence ID" value="MBC8595109.1"/>
    <property type="molecule type" value="Genomic_DNA"/>
</dbReference>
<name>A0A926IR71_9BACT</name>
<gene>
    <name evidence="1" type="ORF">H8744_17390</name>
    <name evidence="2" type="ORF">H8744_18015</name>
</gene>
<dbReference type="EMBL" id="JACRTF010000001">
    <property type="protein sequence ID" value="MBC8594986.1"/>
    <property type="molecule type" value="Genomic_DNA"/>
</dbReference>
<organism evidence="2 3">
    <name type="scientific">Jilunia laotingensis</name>
    <dbReference type="NCBI Taxonomy" id="2763675"/>
    <lineage>
        <taxon>Bacteria</taxon>
        <taxon>Pseudomonadati</taxon>
        <taxon>Bacteroidota</taxon>
        <taxon>Bacteroidia</taxon>
        <taxon>Bacteroidales</taxon>
        <taxon>Bacteroidaceae</taxon>
        <taxon>Jilunia</taxon>
    </lineage>
</organism>